<evidence type="ECO:0000313" key="4">
    <source>
        <dbReference type="WBParaSite" id="PDA_v2.g22247.t1"/>
    </source>
</evidence>
<proteinExistence type="predicted"/>
<accession>A0A914Q0C1</accession>
<dbReference type="Proteomes" id="UP000887578">
    <property type="component" value="Unplaced"/>
</dbReference>
<keyword evidence="2" id="KW-1133">Transmembrane helix</keyword>
<organism evidence="3 4">
    <name type="scientific">Panagrolaimus davidi</name>
    <dbReference type="NCBI Taxonomy" id="227884"/>
    <lineage>
        <taxon>Eukaryota</taxon>
        <taxon>Metazoa</taxon>
        <taxon>Ecdysozoa</taxon>
        <taxon>Nematoda</taxon>
        <taxon>Chromadorea</taxon>
        <taxon>Rhabditida</taxon>
        <taxon>Tylenchina</taxon>
        <taxon>Panagrolaimomorpha</taxon>
        <taxon>Panagrolaimoidea</taxon>
        <taxon>Panagrolaimidae</taxon>
        <taxon>Panagrolaimus</taxon>
    </lineage>
</organism>
<evidence type="ECO:0000256" key="2">
    <source>
        <dbReference type="SAM" id="Phobius"/>
    </source>
</evidence>
<dbReference type="WBParaSite" id="PDA_v2.g22247.t1">
    <property type="protein sequence ID" value="PDA_v2.g22247.t1"/>
    <property type="gene ID" value="PDA_v2.g22247"/>
</dbReference>
<keyword evidence="2" id="KW-0812">Transmembrane</keyword>
<feature type="region of interest" description="Disordered" evidence="1">
    <location>
        <begin position="28"/>
        <end position="81"/>
    </location>
</feature>
<reference evidence="4" key="1">
    <citation type="submission" date="2022-11" db="UniProtKB">
        <authorList>
            <consortium name="WormBaseParasite"/>
        </authorList>
    </citation>
    <scope>IDENTIFICATION</scope>
</reference>
<evidence type="ECO:0000256" key="1">
    <source>
        <dbReference type="SAM" id="MobiDB-lite"/>
    </source>
</evidence>
<sequence length="115" mass="13166">MSGLNLQITDFTNEVGVPPLIQIETKELSKLKSPKRKRPSKQKRQHRIHFSESFSEERRHKSGKDPKKSKKTVEDFKPKPPPLIQRAITGTLSTIVCAYNVSFSLFVAVFLQNVF</sequence>
<evidence type="ECO:0000313" key="3">
    <source>
        <dbReference type="Proteomes" id="UP000887578"/>
    </source>
</evidence>
<feature type="transmembrane region" description="Helical" evidence="2">
    <location>
        <begin position="87"/>
        <end position="111"/>
    </location>
</feature>
<keyword evidence="2" id="KW-0472">Membrane</keyword>
<feature type="compositionally biased region" description="Basic and acidic residues" evidence="1">
    <location>
        <begin position="55"/>
        <end position="78"/>
    </location>
</feature>
<protein>
    <submittedName>
        <fullName evidence="4">Uncharacterized protein</fullName>
    </submittedName>
</protein>
<feature type="compositionally biased region" description="Basic residues" evidence="1">
    <location>
        <begin position="32"/>
        <end position="48"/>
    </location>
</feature>
<name>A0A914Q0C1_9BILA</name>
<keyword evidence="3" id="KW-1185">Reference proteome</keyword>
<dbReference type="AlphaFoldDB" id="A0A914Q0C1"/>